<proteinExistence type="predicted"/>
<evidence type="ECO:0000313" key="2">
    <source>
        <dbReference type="Proteomes" id="UP000499080"/>
    </source>
</evidence>
<gene>
    <name evidence="1" type="ORF">AVEN_145703_1</name>
</gene>
<organism evidence="1 2">
    <name type="scientific">Araneus ventricosus</name>
    <name type="common">Orbweaver spider</name>
    <name type="synonym">Epeira ventricosa</name>
    <dbReference type="NCBI Taxonomy" id="182803"/>
    <lineage>
        <taxon>Eukaryota</taxon>
        <taxon>Metazoa</taxon>
        <taxon>Ecdysozoa</taxon>
        <taxon>Arthropoda</taxon>
        <taxon>Chelicerata</taxon>
        <taxon>Arachnida</taxon>
        <taxon>Araneae</taxon>
        <taxon>Araneomorphae</taxon>
        <taxon>Entelegynae</taxon>
        <taxon>Araneoidea</taxon>
        <taxon>Araneidae</taxon>
        <taxon>Araneus</taxon>
    </lineage>
</organism>
<dbReference type="AlphaFoldDB" id="A0A4Y2DNG5"/>
<feature type="non-terminal residue" evidence="1">
    <location>
        <position position="1"/>
    </location>
</feature>
<comment type="caution">
    <text evidence="1">The sequence shown here is derived from an EMBL/GenBank/DDBJ whole genome shotgun (WGS) entry which is preliminary data.</text>
</comment>
<sequence length="56" mass="6587">NHTRQTDHEIGSDILRSRIWKNMTDDLQFRERCGTSCVRRMLQEALQKEIGEIGTL</sequence>
<keyword evidence="2" id="KW-1185">Reference proteome</keyword>
<name>A0A4Y2DNG5_ARAVE</name>
<dbReference type="EMBL" id="BGPR01167107">
    <property type="protein sequence ID" value="GBM17368.1"/>
    <property type="molecule type" value="Genomic_DNA"/>
</dbReference>
<reference evidence="1 2" key="1">
    <citation type="journal article" date="2019" name="Sci. Rep.">
        <title>Orb-weaving spider Araneus ventricosus genome elucidates the spidroin gene catalogue.</title>
        <authorList>
            <person name="Kono N."/>
            <person name="Nakamura H."/>
            <person name="Ohtoshi R."/>
            <person name="Moran D.A.P."/>
            <person name="Shinohara A."/>
            <person name="Yoshida Y."/>
            <person name="Fujiwara M."/>
            <person name="Mori M."/>
            <person name="Tomita M."/>
            <person name="Arakawa K."/>
        </authorList>
    </citation>
    <scope>NUCLEOTIDE SEQUENCE [LARGE SCALE GENOMIC DNA]</scope>
</reference>
<protein>
    <submittedName>
        <fullName evidence="1">Uncharacterized protein</fullName>
    </submittedName>
</protein>
<accession>A0A4Y2DNG5</accession>
<evidence type="ECO:0000313" key="1">
    <source>
        <dbReference type="EMBL" id="GBM17368.1"/>
    </source>
</evidence>
<dbReference type="Proteomes" id="UP000499080">
    <property type="component" value="Unassembled WGS sequence"/>
</dbReference>